<evidence type="ECO:0000256" key="2">
    <source>
        <dbReference type="SAM" id="MobiDB-lite"/>
    </source>
</evidence>
<evidence type="ECO:0000313" key="5">
    <source>
        <dbReference type="EMBL" id="MDR7323551.1"/>
    </source>
</evidence>
<reference evidence="5 6" key="1">
    <citation type="submission" date="2023-07" db="EMBL/GenBank/DDBJ databases">
        <title>Sequencing the genomes of 1000 actinobacteria strains.</title>
        <authorList>
            <person name="Klenk H.-P."/>
        </authorList>
    </citation>
    <scope>NUCLEOTIDE SEQUENCE [LARGE SCALE GENOMIC DNA]</scope>
    <source>
        <strain evidence="5 6">DSM 44711</strain>
    </source>
</reference>
<evidence type="ECO:0000259" key="4">
    <source>
        <dbReference type="PROSITE" id="PS50011"/>
    </source>
</evidence>
<keyword evidence="6" id="KW-1185">Reference proteome</keyword>
<dbReference type="Pfam" id="PF07714">
    <property type="entry name" value="PK_Tyr_Ser-Thr"/>
    <property type="match status" value="1"/>
</dbReference>
<name>A0AAE3ZQ79_9ACTN</name>
<evidence type="ECO:0000256" key="3">
    <source>
        <dbReference type="SAM" id="Phobius"/>
    </source>
</evidence>
<feature type="region of interest" description="Disordered" evidence="2">
    <location>
        <begin position="325"/>
        <end position="387"/>
    </location>
</feature>
<dbReference type="InterPro" id="IPR000719">
    <property type="entry name" value="Prot_kinase_dom"/>
</dbReference>
<dbReference type="InterPro" id="IPR008979">
    <property type="entry name" value="Galactose-bd-like_sf"/>
</dbReference>
<dbReference type="InterPro" id="IPR011009">
    <property type="entry name" value="Kinase-like_dom_sf"/>
</dbReference>
<dbReference type="CDD" id="cd13973">
    <property type="entry name" value="PK_MviN-like"/>
    <property type="match status" value="1"/>
</dbReference>
<dbReference type="AlphaFoldDB" id="A0AAE3ZQ79"/>
<evidence type="ECO:0000256" key="1">
    <source>
        <dbReference type="ARBA" id="ARBA00023170"/>
    </source>
</evidence>
<dbReference type="Gene3D" id="2.60.120.260">
    <property type="entry name" value="Galactose-binding domain-like"/>
    <property type="match status" value="1"/>
</dbReference>
<dbReference type="Gene3D" id="3.30.200.20">
    <property type="entry name" value="Phosphorylase Kinase, domain 1"/>
    <property type="match status" value="1"/>
</dbReference>
<keyword evidence="3" id="KW-1133">Transmembrane helix</keyword>
<dbReference type="InterPro" id="IPR001245">
    <property type="entry name" value="Ser-Thr/Tyr_kinase_cat_dom"/>
</dbReference>
<feature type="domain" description="Protein kinase" evidence="4">
    <location>
        <begin position="14"/>
        <end position="391"/>
    </location>
</feature>
<dbReference type="EMBL" id="JAVDYC010000001">
    <property type="protein sequence ID" value="MDR7323551.1"/>
    <property type="molecule type" value="Genomic_DNA"/>
</dbReference>
<accession>A0AAE3ZQ79</accession>
<keyword evidence="3" id="KW-0812">Transmembrane</keyword>
<evidence type="ECO:0000313" key="6">
    <source>
        <dbReference type="Proteomes" id="UP001183629"/>
    </source>
</evidence>
<dbReference type="Proteomes" id="UP001183629">
    <property type="component" value="Unassembled WGS sequence"/>
</dbReference>
<dbReference type="Gene3D" id="1.10.510.10">
    <property type="entry name" value="Transferase(Phosphotransferase) domain 1"/>
    <property type="match status" value="1"/>
</dbReference>
<protein>
    <recommendedName>
        <fullName evidence="4">Protein kinase domain-containing protein</fullName>
    </recommendedName>
</protein>
<keyword evidence="1" id="KW-0675">Receptor</keyword>
<comment type="caution">
    <text evidence="5">The sequence shown here is derived from an EMBL/GenBank/DDBJ whole genome shotgun (WGS) entry which is preliminary data.</text>
</comment>
<proteinExistence type="predicted"/>
<sequence length="518" mass="53996">MTQVGEGREAAEAVPSVMTFGEPAVGDVMADRYQLEEHVNDDSAGRQIWRGTDVILRRPVAVVLRYPGGDEAAEMLQSAVAASRVIHPNLAGVYDAIDEGERAYVVREWIDGVALRDLVTDSGPMDAARAIGIAHGVADAVAAVHATGMVHGNVHAGTTMIGTDGRVVLADARTDGGVKPDADVRAVGGVLYYALTGHWPHAEAGASRLPDAVRDGSGTIVAPRQARAGVPAYLDDLTMDLLDPKLAVPASDVLAAELTRLDSAAEEQYLEEVGPLRFTQGDEAGPEQPQNAGRKIAVGVAALLAIAVIGLMLGISALGGGEDDGRQPVQANASQGTDGGGGAAPGAIPNPQPIKLNGNQIRVVDPGPNSTGDDRPDANLAIDGDDGTSWDTSTYNTRKFGNLKPGIGLLIDLGSPRQVSSVKVQLGEKGISAQLLTGASDPAGGNTGAPNDTLMGFDEQIRTTYTQIGKGFENHDAPTLAFIDGFDPDAKYQYLLVWFTELPDSRKIVVDEITVEGT</sequence>
<dbReference type="SUPFAM" id="SSF49785">
    <property type="entry name" value="Galactose-binding domain-like"/>
    <property type="match status" value="1"/>
</dbReference>
<dbReference type="GO" id="GO:0004672">
    <property type="term" value="F:protein kinase activity"/>
    <property type="evidence" value="ECO:0007669"/>
    <property type="project" value="InterPro"/>
</dbReference>
<dbReference type="SMART" id="SM00220">
    <property type="entry name" value="S_TKc"/>
    <property type="match status" value="1"/>
</dbReference>
<dbReference type="RefSeq" id="WP_310415625.1">
    <property type="nucleotide sequence ID" value="NZ_JAVDYC010000001.1"/>
</dbReference>
<feature type="transmembrane region" description="Helical" evidence="3">
    <location>
        <begin position="296"/>
        <end position="318"/>
    </location>
</feature>
<gene>
    <name evidence="5" type="ORF">J2S44_003801</name>
</gene>
<organism evidence="5 6">
    <name type="scientific">Catenuloplanes niger</name>
    <dbReference type="NCBI Taxonomy" id="587534"/>
    <lineage>
        <taxon>Bacteria</taxon>
        <taxon>Bacillati</taxon>
        <taxon>Actinomycetota</taxon>
        <taxon>Actinomycetes</taxon>
        <taxon>Micromonosporales</taxon>
        <taxon>Micromonosporaceae</taxon>
        <taxon>Catenuloplanes</taxon>
    </lineage>
</organism>
<keyword evidence="3" id="KW-0472">Membrane</keyword>
<dbReference type="GO" id="GO:0005524">
    <property type="term" value="F:ATP binding"/>
    <property type="evidence" value="ECO:0007669"/>
    <property type="project" value="InterPro"/>
</dbReference>
<dbReference type="SUPFAM" id="SSF56112">
    <property type="entry name" value="Protein kinase-like (PK-like)"/>
    <property type="match status" value="1"/>
</dbReference>
<dbReference type="PROSITE" id="PS50011">
    <property type="entry name" value="PROTEIN_KINASE_DOM"/>
    <property type="match status" value="1"/>
</dbReference>